<organism evidence="1 2">
    <name type="scientific">Brevundimonas halotolerans</name>
    <dbReference type="NCBI Taxonomy" id="69670"/>
    <lineage>
        <taxon>Bacteria</taxon>
        <taxon>Pseudomonadati</taxon>
        <taxon>Pseudomonadota</taxon>
        <taxon>Alphaproteobacteria</taxon>
        <taxon>Caulobacterales</taxon>
        <taxon>Caulobacteraceae</taxon>
        <taxon>Brevundimonas</taxon>
    </lineage>
</organism>
<dbReference type="SUPFAM" id="SSF52540">
    <property type="entry name" value="P-loop containing nucleoside triphosphate hydrolases"/>
    <property type="match status" value="1"/>
</dbReference>
<dbReference type="Gene3D" id="1.10.8.60">
    <property type="match status" value="1"/>
</dbReference>
<accession>A0A7W9A1J3</accession>
<comment type="caution">
    <text evidence="1">The sequence shown here is derived from an EMBL/GenBank/DDBJ whole genome shotgun (WGS) entry which is preliminary data.</text>
</comment>
<protein>
    <submittedName>
        <fullName evidence="1">Chromosomal replication initiation ATPase DnaA</fullName>
    </submittedName>
</protein>
<gene>
    <name evidence="1" type="ORF">FHS65_000436</name>
</gene>
<evidence type="ECO:0000313" key="1">
    <source>
        <dbReference type="EMBL" id="MBB5659718.1"/>
    </source>
</evidence>
<dbReference type="PANTHER" id="PTHR30050">
    <property type="entry name" value="CHROMOSOMAL REPLICATION INITIATOR PROTEIN DNAA"/>
    <property type="match status" value="1"/>
</dbReference>
<dbReference type="GO" id="GO:0005886">
    <property type="term" value="C:plasma membrane"/>
    <property type="evidence" value="ECO:0007669"/>
    <property type="project" value="TreeGrafter"/>
</dbReference>
<name>A0A7W9A1J3_9CAUL</name>
<evidence type="ECO:0000313" key="2">
    <source>
        <dbReference type="Proteomes" id="UP000548978"/>
    </source>
</evidence>
<dbReference type="GO" id="GO:0003688">
    <property type="term" value="F:DNA replication origin binding"/>
    <property type="evidence" value="ECO:0007669"/>
    <property type="project" value="TreeGrafter"/>
</dbReference>
<dbReference type="Gene3D" id="3.40.50.300">
    <property type="entry name" value="P-loop containing nucleotide triphosphate hydrolases"/>
    <property type="match status" value="1"/>
</dbReference>
<dbReference type="Proteomes" id="UP000548978">
    <property type="component" value="Unassembled WGS sequence"/>
</dbReference>
<dbReference type="RefSeq" id="WP_241153144.1">
    <property type="nucleotide sequence ID" value="NZ_JACIJB010000001.1"/>
</dbReference>
<keyword evidence="2" id="KW-1185">Reference proteome</keyword>
<reference evidence="1 2" key="1">
    <citation type="submission" date="2020-08" db="EMBL/GenBank/DDBJ databases">
        <title>Genomic Encyclopedia of Type Strains, Phase IV (KMG-IV): sequencing the most valuable type-strain genomes for metagenomic binning, comparative biology and taxonomic classification.</title>
        <authorList>
            <person name="Goeker M."/>
        </authorList>
    </citation>
    <scope>NUCLEOTIDE SEQUENCE [LARGE SCALE GENOMIC DNA]</scope>
    <source>
        <strain evidence="1 2">DSM 24448</strain>
    </source>
</reference>
<dbReference type="EMBL" id="JACIJB010000001">
    <property type="protein sequence ID" value="MBB5659718.1"/>
    <property type="molecule type" value="Genomic_DNA"/>
</dbReference>
<dbReference type="AlphaFoldDB" id="A0A7W9A1J3"/>
<proteinExistence type="predicted"/>
<dbReference type="GO" id="GO:0006270">
    <property type="term" value="P:DNA replication initiation"/>
    <property type="evidence" value="ECO:0007669"/>
    <property type="project" value="TreeGrafter"/>
</dbReference>
<dbReference type="InterPro" id="IPR027417">
    <property type="entry name" value="P-loop_NTPase"/>
</dbReference>
<dbReference type="PANTHER" id="PTHR30050:SF5">
    <property type="entry name" value="DNAA REGULATORY INACTIVATOR HDA"/>
    <property type="match status" value="1"/>
</dbReference>
<sequence>MRLPLRRGLSGREEAFVVSASNAAAHEALQGWPTALGGAAALFGPAGSGKSHLARLWAERVGALPFHGMEVALADPLELESRPLLLDAAQTVDDETLFHLLNLAQAPGGSLLLVSRDPPGSWPVELPDLKSRLNGLLVLGIQPPDDAVLAAMFRARFAERSLQPADDVIDYLIRRVDRSADSVERIVDLLDQAHAPVTRVLARKVLDESGDLFAPE</sequence>